<sequence>MSERVNAEMVKRFIPDFIERTFYTSGPQKMVDAIVSLSREVGIPEKRIKQEYFPVMINLRAKFTKRSRTYK</sequence>
<proteinExistence type="predicted"/>
<gene>
    <name evidence="1" type="ORF">MSMAS_1137</name>
</gene>
<protein>
    <submittedName>
        <fullName evidence="1">Flavodoxin reductases (Ferredoxin-NADPH reductases) family 1</fullName>
    </submittedName>
</protein>
<dbReference type="Gene3D" id="3.40.50.80">
    <property type="entry name" value="Nucleotide-binding domain of ferredoxin-NADP reductase (FNR) module"/>
    <property type="match status" value="1"/>
</dbReference>
<organism evidence="1 2">
    <name type="scientific">Methanosarcina mazei S-6</name>
    <dbReference type="NCBI Taxonomy" id="213585"/>
    <lineage>
        <taxon>Archaea</taxon>
        <taxon>Methanobacteriati</taxon>
        <taxon>Methanobacteriota</taxon>
        <taxon>Stenosarchaea group</taxon>
        <taxon>Methanomicrobia</taxon>
        <taxon>Methanosarcinales</taxon>
        <taxon>Methanosarcinaceae</taxon>
        <taxon>Methanosarcina</taxon>
    </lineage>
</organism>
<reference evidence="1 2" key="1">
    <citation type="submission" date="2014-07" db="EMBL/GenBank/DDBJ databases">
        <title>Methanogenic archaea and the global carbon cycle.</title>
        <authorList>
            <person name="Henriksen J.R."/>
            <person name="Luke J."/>
            <person name="Reinhart S."/>
            <person name="Benedict M.N."/>
            <person name="Youngblut N.D."/>
            <person name="Metcalf M.E."/>
            <person name="Whitaker R.J."/>
            <person name="Metcalf W.W."/>
        </authorList>
    </citation>
    <scope>NUCLEOTIDE SEQUENCE [LARGE SCALE GENOMIC DNA]</scope>
    <source>
        <strain evidence="1 2">S-6</strain>
    </source>
</reference>
<dbReference type="KEGG" id="mmj:MSMAS_1137"/>
<dbReference type="SUPFAM" id="SSF52343">
    <property type="entry name" value="Ferredoxin reductase-like, C-terminal NADP-linked domain"/>
    <property type="match status" value="1"/>
</dbReference>
<name>A0A0E3RF56_METMZ</name>
<dbReference type="AlphaFoldDB" id="A0A0E3RF56"/>
<dbReference type="HOGENOM" id="CLU_202277_0_0_2"/>
<dbReference type="InterPro" id="IPR039261">
    <property type="entry name" value="FNR_nucleotide-bd"/>
</dbReference>
<accession>A0A0E3RF56</accession>
<dbReference type="STRING" id="213585.MSMAS_1137"/>
<dbReference type="PATRIC" id="fig|213585.10.peg.1418"/>
<evidence type="ECO:0000313" key="1">
    <source>
        <dbReference type="EMBL" id="AKB64333.1"/>
    </source>
</evidence>
<dbReference type="EMBL" id="CP009512">
    <property type="protein sequence ID" value="AKB64333.1"/>
    <property type="molecule type" value="Genomic_DNA"/>
</dbReference>
<evidence type="ECO:0000313" key="2">
    <source>
        <dbReference type="Proteomes" id="UP000033097"/>
    </source>
</evidence>
<dbReference type="Proteomes" id="UP000033097">
    <property type="component" value="Chromosome"/>
</dbReference>